<dbReference type="Proteomes" id="UP000039865">
    <property type="component" value="Unassembled WGS sequence"/>
</dbReference>
<sequence length="156" mass="18597">MFSKSNDFYTTGTTAEDQMKINVCRRENETRHNMVLYKDAAKRVVFQNCMTQCEIEPATIPNFNKNFYYNQASEQQCLQNCYNNRMNLHFGKLAESENMLIDFEAMKAQYHRYENWNPHNRDIKRFSKTNTTEEAHSITQRLIEKSNAARYGKFDF</sequence>
<protein>
    <submittedName>
        <fullName evidence="1">Uncharacterized protein</fullName>
    </submittedName>
</protein>
<organism evidence="1 2">
    <name type="scientific">Stylonychia lemnae</name>
    <name type="common">Ciliate</name>
    <dbReference type="NCBI Taxonomy" id="5949"/>
    <lineage>
        <taxon>Eukaryota</taxon>
        <taxon>Sar</taxon>
        <taxon>Alveolata</taxon>
        <taxon>Ciliophora</taxon>
        <taxon>Intramacronucleata</taxon>
        <taxon>Spirotrichea</taxon>
        <taxon>Stichotrichia</taxon>
        <taxon>Sporadotrichida</taxon>
        <taxon>Oxytrichidae</taxon>
        <taxon>Stylonychinae</taxon>
        <taxon>Stylonychia</taxon>
    </lineage>
</organism>
<dbReference type="EMBL" id="CCKQ01012289">
    <property type="protein sequence ID" value="CDW83898.1"/>
    <property type="molecule type" value="Genomic_DNA"/>
</dbReference>
<dbReference type="InParanoid" id="A0A078ASU5"/>
<accession>A0A078ASU5</accession>
<proteinExistence type="predicted"/>
<keyword evidence="2" id="KW-1185">Reference proteome</keyword>
<dbReference type="OrthoDB" id="10425165at2759"/>
<evidence type="ECO:0000313" key="1">
    <source>
        <dbReference type="EMBL" id="CDW83898.1"/>
    </source>
</evidence>
<evidence type="ECO:0000313" key="2">
    <source>
        <dbReference type="Proteomes" id="UP000039865"/>
    </source>
</evidence>
<reference evidence="1 2" key="1">
    <citation type="submission" date="2014-06" db="EMBL/GenBank/DDBJ databases">
        <authorList>
            <person name="Swart Estienne"/>
        </authorList>
    </citation>
    <scope>NUCLEOTIDE SEQUENCE [LARGE SCALE GENOMIC DNA]</scope>
    <source>
        <strain evidence="1 2">130c</strain>
    </source>
</reference>
<gene>
    <name evidence="1" type="primary">Contig16430.g17497</name>
    <name evidence="1" type="ORF">STYLEM_12951</name>
</gene>
<name>A0A078ASU5_STYLE</name>
<dbReference type="AlphaFoldDB" id="A0A078ASU5"/>